<comment type="caution">
    <text evidence="1">The sequence shown here is derived from an EMBL/GenBank/DDBJ whole genome shotgun (WGS) entry which is preliminary data.</text>
</comment>
<name>A0ABP9G9I0_9FLAO</name>
<evidence type="ECO:0000313" key="1">
    <source>
        <dbReference type="EMBL" id="GAA4934193.1"/>
    </source>
</evidence>
<accession>A0ABP9G9I0</accession>
<dbReference type="InterPro" id="IPR008000">
    <property type="entry name" value="Rham/fucose_mutarotase"/>
</dbReference>
<protein>
    <submittedName>
        <fullName evidence="1">L-rhamnose mutarotase</fullName>
    </submittedName>
</protein>
<dbReference type="Pfam" id="PF05336">
    <property type="entry name" value="rhaM"/>
    <property type="match status" value="1"/>
</dbReference>
<organism evidence="1 2">
    <name type="scientific">Algibacter agarivorans</name>
    <dbReference type="NCBI Taxonomy" id="1109741"/>
    <lineage>
        <taxon>Bacteria</taxon>
        <taxon>Pseudomonadati</taxon>
        <taxon>Bacteroidota</taxon>
        <taxon>Flavobacteriia</taxon>
        <taxon>Flavobacteriales</taxon>
        <taxon>Flavobacteriaceae</taxon>
        <taxon>Algibacter</taxon>
    </lineage>
</organism>
<dbReference type="EMBL" id="BAABJJ010000004">
    <property type="protein sequence ID" value="GAA4934193.1"/>
    <property type="molecule type" value="Genomic_DNA"/>
</dbReference>
<dbReference type="PANTHER" id="PTHR43239">
    <property type="entry name" value="UPF0734 PROTEIN DDB_G0273871/DDB_G0273177"/>
    <property type="match status" value="1"/>
</dbReference>
<keyword evidence="2" id="KW-1185">Reference proteome</keyword>
<dbReference type="Proteomes" id="UP001501302">
    <property type="component" value="Unassembled WGS sequence"/>
</dbReference>
<dbReference type="PANTHER" id="PTHR43239:SF1">
    <property type="entry name" value="UPF0734 PROTEIN DDB_G0273871_DDB_G0273177"/>
    <property type="match status" value="1"/>
</dbReference>
<gene>
    <name evidence="1" type="ORF">GCM10023314_03280</name>
</gene>
<evidence type="ECO:0000313" key="2">
    <source>
        <dbReference type="Proteomes" id="UP001501302"/>
    </source>
</evidence>
<dbReference type="Gene3D" id="3.30.70.100">
    <property type="match status" value="1"/>
</dbReference>
<dbReference type="InterPro" id="IPR052996">
    <property type="entry name" value="Carb_Metab_Mutarotase"/>
</dbReference>
<sequence length="115" mass="13624">MSTKRHCFSCDLKDDSKLIKEYKAYHAAGNAWPEITKSIKDAGIVDMEIYLVGNRMFMIMEVDETFDPVKKAKMDANNPKVQEWENLMWKYQQELPWAKNGEKWMALEQVFKLER</sequence>
<dbReference type="RefSeq" id="WP_345189792.1">
    <property type="nucleotide sequence ID" value="NZ_BAABJJ010000004.1"/>
</dbReference>
<proteinExistence type="predicted"/>
<reference evidence="2" key="1">
    <citation type="journal article" date="2019" name="Int. J. Syst. Evol. Microbiol.">
        <title>The Global Catalogue of Microorganisms (GCM) 10K type strain sequencing project: providing services to taxonomists for standard genome sequencing and annotation.</title>
        <authorList>
            <consortium name="The Broad Institute Genomics Platform"/>
            <consortium name="The Broad Institute Genome Sequencing Center for Infectious Disease"/>
            <person name="Wu L."/>
            <person name="Ma J."/>
        </authorList>
    </citation>
    <scope>NUCLEOTIDE SEQUENCE [LARGE SCALE GENOMIC DNA]</scope>
    <source>
        <strain evidence="2">JCM 18285</strain>
    </source>
</reference>
<dbReference type="InterPro" id="IPR011008">
    <property type="entry name" value="Dimeric_a/b-barrel"/>
</dbReference>
<dbReference type="SUPFAM" id="SSF54909">
    <property type="entry name" value="Dimeric alpha+beta barrel"/>
    <property type="match status" value="1"/>
</dbReference>